<organism evidence="1 2">
    <name type="scientific">Desulforamulus aeronauticus DSM 10349</name>
    <dbReference type="NCBI Taxonomy" id="1121421"/>
    <lineage>
        <taxon>Bacteria</taxon>
        <taxon>Bacillati</taxon>
        <taxon>Bacillota</taxon>
        <taxon>Clostridia</taxon>
        <taxon>Eubacteriales</taxon>
        <taxon>Peptococcaceae</taxon>
        <taxon>Desulforamulus</taxon>
    </lineage>
</organism>
<dbReference type="PANTHER" id="PTHR42935:SF1">
    <property type="entry name" value="SLR0930 PROTEIN"/>
    <property type="match status" value="1"/>
</dbReference>
<dbReference type="OrthoDB" id="9812140at2"/>
<dbReference type="STRING" id="1121421.SAMN02745123_02750"/>
<dbReference type="AlphaFoldDB" id="A0A1M6UGL3"/>
<dbReference type="EMBL" id="FRAR01000020">
    <property type="protein sequence ID" value="SHK68372.1"/>
    <property type="molecule type" value="Genomic_DNA"/>
</dbReference>
<reference evidence="2" key="1">
    <citation type="submission" date="2016-11" db="EMBL/GenBank/DDBJ databases">
        <authorList>
            <person name="Varghese N."/>
            <person name="Submissions S."/>
        </authorList>
    </citation>
    <scope>NUCLEOTIDE SEQUENCE [LARGE SCALE GENOMIC DNA]</scope>
    <source>
        <strain evidence="2">DSM 10349</strain>
    </source>
</reference>
<protein>
    <submittedName>
        <fullName evidence="1">Uncharacterized protein</fullName>
    </submittedName>
</protein>
<proteinExistence type="predicted"/>
<dbReference type="SUPFAM" id="SSF52540">
    <property type="entry name" value="P-loop containing nucleoside triphosphate hydrolases"/>
    <property type="match status" value="1"/>
</dbReference>
<dbReference type="InterPro" id="IPR027417">
    <property type="entry name" value="P-loop_NTPase"/>
</dbReference>
<dbReference type="Pfam" id="PF05673">
    <property type="entry name" value="DUF815"/>
    <property type="match status" value="1"/>
</dbReference>
<dbReference type="Gene3D" id="3.40.50.300">
    <property type="entry name" value="P-loop containing nucleotide triphosphate hydrolases"/>
    <property type="match status" value="1"/>
</dbReference>
<dbReference type="InterPro" id="IPR008533">
    <property type="entry name" value="DUF815"/>
</dbReference>
<evidence type="ECO:0000313" key="1">
    <source>
        <dbReference type="EMBL" id="SHK68372.1"/>
    </source>
</evidence>
<sequence>MFTEECTLDKIYQALNSLVLFQGIKQDEVCQSFTQIIAAMNDEKPKSPIHLVSEYHRLLGLLLQRTTQSSLPAIGDPWQDHLINLLLFDDNWFARQATAQEEMPQLWLAACLHDLNQLQVLYQEGFAGLARIFGNLPGVFKLPGTTAASSAKDCSHPAGKQILELKQRLQQSADWREQLPALLHFYHSNGFGQFALYRAFRYEAEADGYNLKGIAQPDPIRLHQLIGYERQRNQVLDNTERLLLGRPAHNLILYGDRGTGKSSTVKALLHEYGNQGLRLIQVPRRNLEGLQELTGYLSSLPLKFIIFIDDLSFEENEVDYKEFKTQLEGSLEQPSTNLCIYVTSNQRNLIKEYFGERENRLLDNGEVHAGDTMQEKLSLADRFGLKITFISPDKEAFLKIVRELAMQENLSLDAETLEKMALQWTLWHNERSGRTARQFIDHLKDRDNLENL</sequence>
<dbReference type="Proteomes" id="UP000183997">
    <property type="component" value="Unassembled WGS sequence"/>
</dbReference>
<evidence type="ECO:0000313" key="2">
    <source>
        <dbReference type="Proteomes" id="UP000183997"/>
    </source>
</evidence>
<dbReference type="RefSeq" id="WP_072915401.1">
    <property type="nucleotide sequence ID" value="NZ_FRAR01000020.1"/>
</dbReference>
<name>A0A1M6UGL3_9FIRM</name>
<accession>A0A1M6UGL3</accession>
<keyword evidence="2" id="KW-1185">Reference proteome</keyword>
<gene>
    <name evidence="1" type="ORF">SAMN02745123_02750</name>
</gene>
<dbReference type="PANTHER" id="PTHR42935">
    <property type="entry name" value="SLR0930 PROTEIN"/>
    <property type="match status" value="1"/>
</dbReference>